<dbReference type="PANTHER" id="PTHR33095">
    <property type="entry name" value="OS07G0619500 PROTEIN"/>
    <property type="match status" value="1"/>
</dbReference>
<organism evidence="2 3">
    <name type="scientific">Cucurbita argyrosperma subsp. sororia</name>
    <dbReference type="NCBI Taxonomy" id="37648"/>
    <lineage>
        <taxon>Eukaryota</taxon>
        <taxon>Viridiplantae</taxon>
        <taxon>Streptophyta</taxon>
        <taxon>Embryophyta</taxon>
        <taxon>Tracheophyta</taxon>
        <taxon>Spermatophyta</taxon>
        <taxon>Magnoliopsida</taxon>
        <taxon>eudicotyledons</taxon>
        <taxon>Gunneridae</taxon>
        <taxon>Pentapetalae</taxon>
        <taxon>rosids</taxon>
        <taxon>fabids</taxon>
        <taxon>Cucurbitales</taxon>
        <taxon>Cucurbitaceae</taxon>
        <taxon>Cucurbiteae</taxon>
        <taxon>Cucurbita</taxon>
    </lineage>
</organism>
<dbReference type="AlphaFoldDB" id="A0AAV6M0Y2"/>
<comment type="caution">
    <text evidence="2">The sequence shown here is derived from an EMBL/GenBank/DDBJ whole genome shotgun (WGS) entry which is preliminary data.</text>
</comment>
<evidence type="ECO:0000313" key="2">
    <source>
        <dbReference type="EMBL" id="KAG6573741.1"/>
    </source>
</evidence>
<protein>
    <submittedName>
        <fullName evidence="2">Uncharacterized protein</fullName>
    </submittedName>
</protein>
<sequence length="204" mass="22770">MQELQEQTLTDRIEDKELDDFSFLSLNPDRSPISAEDAFLNGQIRSVFPLAIEATTKEPPAVRPPLKNLFMEELISPTENRSNVSPDELSASAAPTTTLGKKSHSTGFSKLWRFGEKIRRCSSDGKEAFVFLRTDSSGSGGEKAAENRKGGKRTKGETASCYHERLYSRNRAEKEINKRKSFLPYRSNLMGLFSGPNAGSNRNF</sequence>
<evidence type="ECO:0000256" key="1">
    <source>
        <dbReference type="SAM" id="MobiDB-lite"/>
    </source>
</evidence>
<dbReference type="InterPro" id="IPR012442">
    <property type="entry name" value="DUF1645_plant"/>
</dbReference>
<dbReference type="Proteomes" id="UP000685013">
    <property type="component" value="Chromosome 18"/>
</dbReference>
<reference evidence="2 3" key="1">
    <citation type="journal article" date="2021" name="Hortic Res">
        <title>The domestication of Cucurbita argyrosperma as revealed by the genome of its wild relative.</title>
        <authorList>
            <person name="Barrera-Redondo J."/>
            <person name="Sanchez-de la Vega G."/>
            <person name="Aguirre-Liguori J.A."/>
            <person name="Castellanos-Morales G."/>
            <person name="Gutierrez-Guerrero Y.T."/>
            <person name="Aguirre-Dugua X."/>
            <person name="Aguirre-Planter E."/>
            <person name="Tenaillon M.I."/>
            <person name="Lira-Saade R."/>
            <person name="Eguiarte L.E."/>
        </authorList>
    </citation>
    <scope>NUCLEOTIDE SEQUENCE [LARGE SCALE GENOMIC DNA]</scope>
    <source>
        <strain evidence="2">JBR-2021</strain>
    </source>
</reference>
<keyword evidence="3" id="KW-1185">Reference proteome</keyword>
<proteinExistence type="predicted"/>
<dbReference type="Pfam" id="PF07816">
    <property type="entry name" value="DUF1645"/>
    <property type="match status" value="1"/>
</dbReference>
<feature type="non-terminal residue" evidence="2">
    <location>
        <position position="1"/>
    </location>
</feature>
<dbReference type="EMBL" id="JAGKQH010000018">
    <property type="protein sequence ID" value="KAG6573741.1"/>
    <property type="molecule type" value="Genomic_DNA"/>
</dbReference>
<name>A0AAV6M0Y2_9ROSI</name>
<feature type="region of interest" description="Disordered" evidence="1">
    <location>
        <begin position="78"/>
        <end position="101"/>
    </location>
</feature>
<feature type="region of interest" description="Disordered" evidence="1">
    <location>
        <begin position="136"/>
        <end position="157"/>
    </location>
</feature>
<dbReference type="PANTHER" id="PTHR33095:SF114">
    <property type="entry name" value="DUF1645 FAMILY PROTEIN"/>
    <property type="match status" value="1"/>
</dbReference>
<gene>
    <name evidence="2" type="ORF">SDJN03_27628</name>
</gene>
<accession>A0AAV6M0Y2</accession>
<evidence type="ECO:0000313" key="3">
    <source>
        <dbReference type="Proteomes" id="UP000685013"/>
    </source>
</evidence>